<gene>
    <name evidence="10" type="primary">nit-4_9</name>
    <name evidence="10" type="ORF">LOC62_02G001883</name>
</gene>
<evidence type="ECO:0000256" key="2">
    <source>
        <dbReference type="ARBA" id="ARBA00022723"/>
    </source>
</evidence>
<evidence type="ECO:0000256" key="5">
    <source>
        <dbReference type="ARBA" id="ARBA00023125"/>
    </source>
</evidence>
<evidence type="ECO:0000256" key="4">
    <source>
        <dbReference type="ARBA" id="ARBA00023015"/>
    </source>
</evidence>
<feature type="region of interest" description="Disordered" evidence="8">
    <location>
        <begin position="741"/>
        <end position="761"/>
    </location>
</feature>
<protein>
    <submittedName>
        <fullName evidence="10">Nitrogen assimilation transcription factor nit-4</fullName>
    </submittedName>
</protein>
<dbReference type="RefSeq" id="XP_062624369.1">
    <property type="nucleotide sequence ID" value="XM_062768385.1"/>
</dbReference>
<feature type="compositionally biased region" description="Polar residues" evidence="8">
    <location>
        <begin position="745"/>
        <end position="758"/>
    </location>
</feature>
<evidence type="ECO:0000256" key="3">
    <source>
        <dbReference type="ARBA" id="ARBA00022833"/>
    </source>
</evidence>
<dbReference type="SUPFAM" id="SSF57701">
    <property type="entry name" value="Zn2/Cys6 DNA-binding domain"/>
    <property type="match status" value="1"/>
</dbReference>
<keyword evidence="7" id="KW-0539">Nucleus</keyword>
<sequence length="774" mass="84982">MPAVTSLTAPPKKRNFACESCRSKKRRCDGGQPRCRLCTTLKTECIYKGIPSSKYLHDLEDHATKLRDTLSRLKHASKEERDQILDLIDDSNIPATGPNPDGFGSERMANIATRPMKLDSLVDSFKEQVKISTDTDNRAALHGPSSLYYLSSANTAQSPPPAQADLVTDALDIEHHLMMDWIDRVALAASFPVMNEEVWRYVLKMHFTWVQPMFGFVHHKTFMRDMHRPRTPQSMFSPFLLYCLCTHVIRACDVNLLSEGMNPSDPFLPQAKLLVLREVERGSSLSAIAGLLTLSAKIMSLGHVSPAWVYLGMAIRMIDDLGIHLDGKTPASESQFSTEELESRRHMFWSAYLWDKTMSTYLGRMPMLQQTRDSPKPIDPDVELDAAPWTPVGNRLDQFPAFKSTPSLELSTFCNSSRLAIIMNDILLYDNGFSCPLSAEGRGGEAGAPLLDSIHRALKEWRKKLPPELQFSPKDEPDRVPPAHIINLNCLYHMLSILLDRRQAVGVVQDSSVKSALEISILAQLSHSHFLDREAVLSHCYCIYTAALVFLSKLRLRTNEGWLSDEEAVLVTSLQWCLNRLSNASTTIAALRGPVTVLHEKVSTLPGPIASIIISAIGPPPVNPEVPSSDFQPATTTNGTAAHTSPDSINSANSLQSLVSTAPNRKSTAPPLQPTTFENNNLTLESALAAILRNDTSSLATAALTTTDTSPQSNQSNPVVAPTLVDNAAVGPGSDFWGWLGGGEFSSTSGQSGPQIQPTAADVDMSWLYSVPDS</sequence>
<evidence type="ECO:0000256" key="8">
    <source>
        <dbReference type="SAM" id="MobiDB-lite"/>
    </source>
</evidence>
<evidence type="ECO:0000256" key="6">
    <source>
        <dbReference type="ARBA" id="ARBA00023163"/>
    </source>
</evidence>
<dbReference type="EMBL" id="CP086715">
    <property type="protein sequence ID" value="WOO78337.1"/>
    <property type="molecule type" value="Genomic_DNA"/>
</dbReference>
<dbReference type="SMART" id="SM00066">
    <property type="entry name" value="GAL4"/>
    <property type="match status" value="1"/>
</dbReference>
<dbReference type="PROSITE" id="PS50048">
    <property type="entry name" value="ZN2_CY6_FUNGAL_2"/>
    <property type="match status" value="1"/>
</dbReference>
<dbReference type="InterPro" id="IPR001138">
    <property type="entry name" value="Zn2Cys6_DnaBD"/>
</dbReference>
<reference evidence="10" key="1">
    <citation type="submission" date="2023-10" db="EMBL/GenBank/DDBJ databases">
        <authorList>
            <person name="Noh H."/>
        </authorList>
    </citation>
    <scope>NUCLEOTIDE SEQUENCE</scope>
    <source>
        <strain evidence="10">DUCC4014</strain>
    </source>
</reference>
<proteinExistence type="predicted"/>
<feature type="domain" description="Zn(2)-C6 fungal-type" evidence="9">
    <location>
        <begin position="17"/>
        <end position="47"/>
    </location>
</feature>
<dbReference type="CDD" id="cd12148">
    <property type="entry name" value="fungal_TF_MHR"/>
    <property type="match status" value="1"/>
</dbReference>
<evidence type="ECO:0000256" key="7">
    <source>
        <dbReference type="ARBA" id="ARBA00023242"/>
    </source>
</evidence>
<dbReference type="Pfam" id="PF00172">
    <property type="entry name" value="Zn_clus"/>
    <property type="match status" value="1"/>
</dbReference>
<dbReference type="GO" id="GO:0000981">
    <property type="term" value="F:DNA-binding transcription factor activity, RNA polymerase II-specific"/>
    <property type="evidence" value="ECO:0007669"/>
    <property type="project" value="InterPro"/>
</dbReference>
<keyword evidence="4" id="KW-0805">Transcription regulation</keyword>
<accession>A0AAF0Y5V8</accession>
<keyword evidence="11" id="KW-1185">Reference proteome</keyword>
<organism evidence="10 11">
    <name type="scientific">Vanrija pseudolonga</name>
    <dbReference type="NCBI Taxonomy" id="143232"/>
    <lineage>
        <taxon>Eukaryota</taxon>
        <taxon>Fungi</taxon>
        <taxon>Dikarya</taxon>
        <taxon>Basidiomycota</taxon>
        <taxon>Agaricomycotina</taxon>
        <taxon>Tremellomycetes</taxon>
        <taxon>Trichosporonales</taxon>
        <taxon>Trichosporonaceae</taxon>
        <taxon>Vanrija</taxon>
    </lineage>
</organism>
<dbReference type="PROSITE" id="PS00463">
    <property type="entry name" value="ZN2_CY6_FUNGAL_1"/>
    <property type="match status" value="1"/>
</dbReference>
<dbReference type="EMBL" id="CP086715">
    <property type="protein sequence ID" value="WOO78336.1"/>
    <property type="molecule type" value="Genomic_DNA"/>
</dbReference>
<dbReference type="GO" id="GO:0003677">
    <property type="term" value="F:DNA binding"/>
    <property type="evidence" value="ECO:0007669"/>
    <property type="project" value="UniProtKB-KW"/>
</dbReference>
<dbReference type="SMART" id="SM00906">
    <property type="entry name" value="Fungal_trans"/>
    <property type="match status" value="1"/>
</dbReference>
<dbReference type="InterPro" id="IPR051615">
    <property type="entry name" value="Transcr_Regulatory_Elem"/>
</dbReference>
<evidence type="ECO:0000259" key="9">
    <source>
        <dbReference type="PROSITE" id="PS50048"/>
    </source>
</evidence>
<keyword evidence="6" id="KW-0804">Transcription</keyword>
<dbReference type="Proteomes" id="UP000827549">
    <property type="component" value="Chromosome 2"/>
</dbReference>
<dbReference type="Gene3D" id="4.10.240.10">
    <property type="entry name" value="Zn(2)-C6 fungal-type DNA-binding domain"/>
    <property type="match status" value="1"/>
</dbReference>
<dbReference type="PANTHER" id="PTHR31313:SF85">
    <property type="entry name" value="ZN(II)2CYS6 TRANSCRIPTION FACTOR (EUROFUNG)"/>
    <property type="match status" value="1"/>
</dbReference>
<dbReference type="PANTHER" id="PTHR31313">
    <property type="entry name" value="TY1 ENHANCER ACTIVATOR"/>
    <property type="match status" value="1"/>
</dbReference>
<evidence type="ECO:0000313" key="10">
    <source>
        <dbReference type="EMBL" id="WOO78336.1"/>
    </source>
</evidence>
<dbReference type="Pfam" id="PF04082">
    <property type="entry name" value="Fungal_trans"/>
    <property type="match status" value="1"/>
</dbReference>
<comment type="subcellular location">
    <subcellularLocation>
        <location evidence="1">Nucleus</location>
    </subcellularLocation>
</comment>
<keyword evidence="3" id="KW-0862">Zinc</keyword>
<dbReference type="AlphaFoldDB" id="A0AAF0Y5V8"/>
<name>A0AAF0Y5V8_9TREE</name>
<dbReference type="GeneID" id="87805135"/>
<keyword evidence="5" id="KW-0238">DNA-binding</keyword>
<dbReference type="GO" id="GO:0006351">
    <property type="term" value="P:DNA-templated transcription"/>
    <property type="evidence" value="ECO:0007669"/>
    <property type="project" value="InterPro"/>
</dbReference>
<dbReference type="InterPro" id="IPR007219">
    <property type="entry name" value="XnlR_reg_dom"/>
</dbReference>
<dbReference type="GO" id="GO:0008270">
    <property type="term" value="F:zinc ion binding"/>
    <property type="evidence" value="ECO:0007669"/>
    <property type="project" value="InterPro"/>
</dbReference>
<feature type="compositionally biased region" description="Polar residues" evidence="8">
    <location>
        <begin position="629"/>
        <end position="649"/>
    </location>
</feature>
<evidence type="ECO:0000256" key="1">
    <source>
        <dbReference type="ARBA" id="ARBA00004123"/>
    </source>
</evidence>
<dbReference type="GO" id="GO:0005634">
    <property type="term" value="C:nucleus"/>
    <property type="evidence" value="ECO:0007669"/>
    <property type="project" value="UniProtKB-SubCell"/>
</dbReference>
<keyword evidence="2" id="KW-0479">Metal-binding</keyword>
<dbReference type="InterPro" id="IPR036864">
    <property type="entry name" value="Zn2-C6_fun-type_DNA-bd_sf"/>
</dbReference>
<dbReference type="RefSeq" id="XP_062624368.1">
    <property type="nucleotide sequence ID" value="XM_062768384.1"/>
</dbReference>
<evidence type="ECO:0000313" key="11">
    <source>
        <dbReference type="Proteomes" id="UP000827549"/>
    </source>
</evidence>
<feature type="region of interest" description="Disordered" evidence="8">
    <location>
        <begin position="623"/>
        <end position="649"/>
    </location>
</feature>
<dbReference type="CDD" id="cd00067">
    <property type="entry name" value="GAL4"/>
    <property type="match status" value="1"/>
</dbReference>